<dbReference type="Proteomes" id="UP000236321">
    <property type="component" value="Unassembled WGS sequence"/>
</dbReference>
<evidence type="ECO:0000256" key="1">
    <source>
        <dbReference type="SAM" id="Coils"/>
    </source>
</evidence>
<dbReference type="EMBL" id="BEYQ01000022">
    <property type="protein sequence ID" value="GBD55389.1"/>
    <property type="molecule type" value="Genomic_DNA"/>
</dbReference>
<proteinExistence type="predicted"/>
<accession>A0A9P3DHK0</accession>
<feature type="coiled-coil region" evidence="1">
    <location>
        <begin position="3"/>
        <end position="37"/>
    </location>
</feature>
<name>A0A9P3DHK0_MICAE</name>
<evidence type="ECO:0000313" key="3">
    <source>
        <dbReference type="Proteomes" id="UP000236321"/>
    </source>
</evidence>
<comment type="caution">
    <text evidence="2">The sequence shown here is derived from an EMBL/GenBank/DDBJ whole genome shotgun (WGS) entry which is preliminary data.</text>
</comment>
<organism evidence="2 3">
    <name type="scientific">Microcystis aeruginosa NIES-298</name>
    <dbReference type="NCBI Taxonomy" id="449468"/>
    <lineage>
        <taxon>Bacteria</taxon>
        <taxon>Bacillati</taxon>
        <taxon>Cyanobacteriota</taxon>
        <taxon>Cyanophyceae</taxon>
        <taxon>Oscillatoriophycideae</taxon>
        <taxon>Chroococcales</taxon>
        <taxon>Microcystaceae</taxon>
        <taxon>Microcystis</taxon>
    </lineage>
</organism>
<sequence>MESLSDREKIKMLEEENDQLRSDLKKAQQEISVLERQKYKGLYGADS</sequence>
<dbReference type="RefSeq" id="WP_162205138.1">
    <property type="nucleotide sequence ID" value="NZ_BEIU01000026.1"/>
</dbReference>
<reference evidence="3" key="1">
    <citation type="submission" date="2017-12" db="EMBL/GenBank/DDBJ databases">
        <title>Improved Draft Genome Sequence of Microcystis aeruginosa NIES-298, a Microcystin-Producing Cyanobacterium from Lake Kasumigaura, Japan.</title>
        <authorList>
            <person name="Yamaguchi H."/>
            <person name="Suzuki S."/>
            <person name="Kawachi M."/>
        </authorList>
    </citation>
    <scope>NUCLEOTIDE SEQUENCE [LARGE SCALE GENOMIC DNA]</scope>
    <source>
        <strain evidence="3">NIES-298</strain>
    </source>
</reference>
<protein>
    <submittedName>
        <fullName evidence="2">Uncharacterized protein</fullName>
    </submittedName>
</protein>
<dbReference type="AlphaFoldDB" id="A0A9P3DHK0"/>
<evidence type="ECO:0000313" key="2">
    <source>
        <dbReference type="EMBL" id="GBD55389.1"/>
    </source>
</evidence>
<keyword evidence="1" id="KW-0175">Coiled coil</keyword>
<gene>
    <name evidence="2" type="ORF">BGM30_44820</name>
</gene>